<reference evidence="2" key="2">
    <citation type="submission" date="2025-09" db="UniProtKB">
        <authorList>
            <consortium name="Ensembl"/>
        </authorList>
    </citation>
    <scope>IDENTIFICATION</scope>
</reference>
<reference evidence="2" key="1">
    <citation type="submission" date="2025-08" db="UniProtKB">
        <authorList>
            <consortium name="Ensembl"/>
        </authorList>
    </citation>
    <scope>IDENTIFICATION</scope>
</reference>
<organism evidence="2 3">
    <name type="scientific">Salvator merianae</name>
    <name type="common">Argentine black and white tegu</name>
    <name type="synonym">Tupinambis merianae</name>
    <dbReference type="NCBI Taxonomy" id="96440"/>
    <lineage>
        <taxon>Eukaryota</taxon>
        <taxon>Metazoa</taxon>
        <taxon>Chordata</taxon>
        <taxon>Craniata</taxon>
        <taxon>Vertebrata</taxon>
        <taxon>Euteleostomi</taxon>
        <taxon>Lepidosauria</taxon>
        <taxon>Squamata</taxon>
        <taxon>Bifurcata</taxon>
        <taxon>Unidentata</taxon>
        <taxon>Episquamata</taxon>
        <taxon>Laterata</taxon>
        <taxon>Teiioidea</taxon>
        <taxon>Teiidae</taxon>
        <taxon>Salvator</taxon>
    </lineage>
</organism>
<dbReference type="SUPFAM" id="SSF57256">
    <property type="entry name" value="Elafin-like"/>
    <property type="match status" value="1"/>
</dbReference>
<dbReference type="InterPro" id="IPR036645">
    <property type="entry name" value="Elafin-like_sf"/>
</dbReference>
<proteinExistence type="predicted"/>
<dbReference type="SMART" id="SM00217">
    <property type="entry name" value="WAP"/>
    <property type="match status" value="1"/>
</dbReference>
<dbReference type="InterPro" id="IPR008197">
    <property type="entry name" value="WAP_dom"/>
</dbReference>
<dbReference type="GO" id="GO:0030414">
    <property type="term" value="F:peptidase inhibitor activity"/>
    <property type="evidence" value="ECO:0007669"/>
    <property type="project" value="InterPro"/>
</dbReference>
<keyword evidence="3" id="KW-1185">Reference proteome</keyword>
<evidence type="ECO:0000313" key="3">
    <source>
        <dbReference type="Proteomes" id="UP000694421"/>
    </source>
</evidence>
<dbReference type="Ensembl" id="ENSSMRT00000020713.1">
    <property type="protein sequence ID" value="ENSSMRP00000017684.1"/>
    <property type="gene ID" value="ENSSMRG00000013794.1"/>
</dbReference>
<sequence length="85" mass="9052">MRAALRGTALLLICRNNGTPFVARFPPPCGLCPSGGRPSGEGYPFFVIAPLTLCWTNCSEDNDCGGLLKCCRNGCGYITCTNPCF</sequence>
<evidence type="ECO:0000259" key="1">
    <source>
        <dbReference type="SMART" id="SM00217"/>
    </source>
</evidence>
<evidence type="ECO:0000313" key="2">
    <source>
        <dbReference type="Ensembl" id="ENSSMRP00000017684.1"/>
    </source>
</evidence>
<feature type="domain" description="WAP" evidence="1">
    <location>
        <begin position="44"/>
        <end position="84"/>
    </location>
</feature>
<dbReference type="Gene3D" id="4.10.75.10">
    <property type="entry name" value="Elafin-like"/>
    <property type="match status" value="1"/>
</dbReference>
<protein>
    <recommendedName>
        <fullName evidence="1">WAP domain-containing protein</fullName>
    </recommendedName>
</protein>
<name>A0A8D0C9H9_SALMN</name>
<dbReference type="GO" id="GO:0005576">
    <property type="term" value="C:extracellular region"/>
    <property type="evidence" value="ECO:0007669"/>
    <property type="project" value="InterPro"/>
</dbReference>
<dbReference type="Proteomes" id="UP000694421">
    <property type="component" value="Unplaced"/>
</dbReference>
<dbReference type="AlphaFoldDB" id="A0A8D0C9H9"/>
<accession>A0A8D0C9H9</accession>
<dbReference type="GeneTree" id="ENSGT01020000233631"/>
<dbReference type="Pfam" id="PF00095">
    <property type="entry name" value="WAP"/>
    <property type="match status" value="1"/>
</dbReference>